<evidence type="ECO:0000256" key="11">
    <source>
        <dbReference type="ARBA" id="ARBA00067464"/>
    </source>
</evidence>
<feature type="domain" description="SPX" evidence="17">
    <location>
        <begin position="1"/>
        <end position="196"/>
    </location>
</feature>
<keyword evidence="8 16" id="KW-0472">Membrane</keyword>
<dbReference type="AlphaFoldDB" id="A0A0D2LU19"/>
<comment type="cofactor">
    <cofactor evidence="1">
        <name>Mn(2+)</name>
        <dbReference type="ChEBI" id="CHEBI:29035"/>
    </cofactor>
</comment>
<dbReference type="EMBL" id="KN817682">
    <property type="protein sequence ID" value="KJA14373.1"/>
    <property type="molecule type" value="Genomic_DNA"/>
</dbReference>
<comment type="subcellular location">
    <subcellularLocation>
        <location evidence="2">Vacuole membrane</location>
        <topology evidence="2">Multi-pass membrane protein</topology>
    </subcellularLocation>
</comment>
<evidence type="ECO:0000256" key="15">
    <source>
        <dbReference type="SAM" id="MobiDB-lite"/>
    </source>
</evidence>
<dbReference type="InterPro" id="IPR042267">
    <property type="entry name" value="VTC_sf"/>
</dbReference>
<organism evidence="18 19">
    <name type="scientific">Hypholoma sublateritium (strain FD-334 SS-4)</name>
    <dbReference type="NCBI Taxonomy" id="945553"/>
    <lineage>
        <taxon>Eukaryota</taxon>
        <taxon>Fungi</taxon>
        <taxon>Dikarya</taxon>
        <taxon>Basidiomycota</taxon>
        <taxon>Agaricomycotina</taxon>
        <taxon>Agaricomycetes</taxon>
        <taxon>Agaricomycetidae</taxon>
        <taxon>Agaricales</taxon>
        <taxon>Agaricineae</taxon>
        <taxon>Strophariaceae</taxon>
        <taxon>Hypholoma</taxon>
    </lineage>
</organism>
<dbReference type="Pfam" id="PF09359">
    <property type="entry name" value="VTC"/>
    <property type="match status" value="1"/>
</dbReference>
<keyword evidence="5" id="KW-0808">Transferase</keyword>
<feature type="transmembrane region" description="Helical" evidence="16">
    <location>
        <begin position="839"/>
        <end position="861"/>
    </location>
</feature>
<evidence type="ECO:0000256" key="13">
    <source>
        <dbReference type="ARBA" id="ARBA00080494"/>
    </source>
</evidence>
<dbReference type="GO" id="GO:0006799">
    <property type="term" value="P:polyphosphate biosynthetic process"/>
    <property type="evidence" value="ECO:0007669"/>
    <property type="project" value="UniProtKB-ARBA"/>
</dbReference>
<dbReference type="PROSITE" id="PS51382">
    <property type="entry name" value="SPX"/>
    <property type="match status" value="1"/>
</dbReference>
<evidence type="ECO:0000256" key="9">
    <source>
        <dbReference type="ARBA" id="ARBA00050204"/>
    </source>
</evidence>
<feature type="compositionally biased region" description="Polar residues" evidence="15">
    <location>
        <begin position="101"/>
        <end position="110"/>
    </location>
</feature>
<keyword evidence="4" id="KW-0926">Vacuole</keyword>
<comment type="catalytic activity">
    <reaction evidence="9">
        <text>[phosphate](n) + ATP = [phosphate](n+1) + ADP</text>
        <dbReference type="Rhea" id="RHEA:19573"/>
        <dbReference type="Rhea" id="RHEA-COMP:9859"/>
        <dbReference type="Rhea" id="RHEA-COMP:14280"/>
        <dbReference type="ChEBI" id="CHEBI:16838"/>
        <dbReference type="ChEBI" id="CHEBI:30616"/>
        <dbReference type="ChEBI" id="CHEBI:456216"/>
        <dbReference type="EC" id="2.7.4.1"/>
    </reaction>
    <physiologicalReaction direction="left-to-right" evidence="9">
        <dbReference type="Rhea" id="RHEA:19574"/>
    </physiologicalReaction>
</comment>
<evidence type="ECO:0000256" key="1">
    <source>
        <dbReference type="ARBA" id="ARBA00001936"/>
    </source>
</evidence>
<evidence type="ECO:0000256" key="4">
    <source>
        <dbReference type="ARBA" id="ARBA00022554"/>
    </source>
</evidence>
<dbReference type="FunFam" id="3.20.100.30:FF:000001">
    <property type="entry name" value="Vacuolar transporter chaperone 4"/>
    <property type="match status" value="1"/>
</dbReference>
<comment type="similarity">
    <text evidence="10">Belongs to the VTC4 family.</text>
</comment>
<dbReference type="EC" id="2.7.4.1" evidence="3"/>
<reference evidence="19" key="1">
    <citation type="submission" date="2014-04" db="EMBL/GenBank/DDBJ databases">
        <title>Evolutionary Origins and Diversification of the Mycorrhizal Mutualists.</title>
        <authorList>
            <consortium name="DOE Joint Genome Institute"/>
            <consortium name="Mycorrhizal Genomics Consortium"/>
            <person name="Kohler A."/>
            <person name="Kuo A."/>
            <person name="Nagy L.G."/>
            <person name="Floudas D."/>
            <person name="Copeland A."/>
            <person name="Barry K.W."/>
            <person name="Cichocki N."/>
            <person name="Veneault-Fourrey C."/>
            <person name="LaButti K."/>
            <person name="Lindquist E.A."/>
            <person name="Lipzen A."/>
            <person name="Lundell T."/>
            <person name="Morin E."/>
            <person name="Murat C."/>
            <person name="Riley R."/>
            <person name="Ohm R."/>
            <person name="Sun H."/>
            <person name="Tunlid A."/>
            <person name="Henrissat B."/>
            <person name="Grigoriev I.V."/>
            <person name="Hibbett D.S."/>
            <person name="Martin F."/>
        </authorList>
    </citation>
    <scope>NUCLEOTIDE SEQUENCE [LARGE SCALE GENOMIC DNA]</scope>
    <source>
        <strain evidence="19">FD-334 SS-4</strain>
    </source>
</reference>
<evidence type="ECO:0000256" key="6">
    <source>
        <dbReference type="ARBA" id="ARBA00022692"/>
    </source>
</evidence>
<dbReference type="Proteomes" id="UP000054270">
    <property type="component" value="Unassembled WGS sequence"/>
</dbReference>
<gene>
    <name evidence="18" type="ORF">HYPSUDRAFT_49257</name>
</gene>
<dbReference type="CDD" id="cd07751">
    <property type="entry name" value="PolyPPase_VTC4_like"/>
    <property type="match status" value="1"/>
</dbReference>
<feature type="compositionally biased region" description="Polar residues" evidence="15">
    <location>
        <begin position="550"/>
        <end position="580"/>
    </location>
</feature>
<dbReference type="GO" id="GO:0008976">
    <property type="term" value="F:polyphosphate kinase activity"/>
    <property type="evidence" value="ECO:0007669"/>
    <property type="project" value="UniProtKB-EC"/>
</dbReference>
<dbReference type="Pfam" id="PF03105">
    <property type="entry name" value="SPX"/>
    <property type="match status" value="2"/>
</dbReference>
<feature type="compositionally biased region" description="Basic residues" evidence="15">
    <location>
        <begin position="733"/>
        <end position="744"/>
    </location>
</feature>
<evidence type="ECO:0000256" key="7">
    <source>
        <dbReference type="ARBA" id="ARBA00022989"/>
    </source>
</evidence>
<name>A0A0D2LU19_HYPSF</name>
<dbReference type="Gene3D" id="3.20.100.30">
    <property type="entry name" value="VTC, catalytic tunnel domain"/>
    <property type="match status" value="1"/>
</dbReference>
<dbReference type="InterPro" id="IPR051572">
    <property type="entry name" value="VTC_Complex_Subunit"/>
</dbReference>
<dbReference type="Pfam" id="PF02656">
    <property type="entry name" value="DUF202"/>
    <property type="match status" value="1"/>
</dbReference>
<dbReference type="PANTHER" id="PTHR46140">
    <property type="entry name" value="VACUOLAR TRANSPORTER CHAPERONE 1-RELATED"/>
    <property type="match status" value="1"/>
</dbReference>
<evidence type="ECO:0000259" key="17">
    <source>
        <dbReference type="PROSITE" id="PS51382"/>
    </source>
</evidence>
<evidence type="ECO:0000256" key="14">
    <source>
        <dbReference type="ARBA" id="ARBA00081313"/>
    </source>
</evidence>
<sequence>MKFGTKISTDLYDEWRPFYLDYNLLKRELKARTTAPTGWTGTDEQEFTKMLTTELDKIHDFQKAKTSELSRRIHEAEKDVQRLVSQELEEEGNKKPRSLAESATSDPESQQQKRDPYAQDTGSDDDITDEEGDDSGGESLDALEERFHGLEEEVANLVADVHDLALYTKLNITGFMKILKKHDKQTSIPLKATFIQQYLEKRPFYKYNWDALIVKLSKLYDLVRTRGHPVQGDSSAGGNQSAFVRQTTKYWVHADNLVPLKLAILRHLPVLVFNPDKEFEPKDSAITSIYFDNEELELYLGRLEKTEGAEAVRLRWYGDVDNKTIFVERKTHREDWTGEKSVKARFPLKENLVVPFLRGEYTVDEDFQQLVKKGKKSQQEVDSMIQLANEVQYTILTKHLRPVMRSFYNRTAFQLPGDARVRISLDTELTMVREDNWDGRQRAGDNWRRTDIGIDFPFSQLPREDLEVFKYGVLEVKLQTQLGQQPPRWITDLLQSHLVEAVPKFSKFIHGCATLLPERVDLVPFWLPQMDVDILKPDTGYLSIIERPHYSNNSSTRGHTPSMSRDTFTPVDSNESQSPVVGTGYTEPLSEGEDEDDVFVPAHDEGKRTGLSGAEVKAAIAYREQMLKERRQVEEEERKKRKRQGKEKQSNEDEHDADASQELREPAEHTEPQNGHTDGQAKRHRLVSQKSTLGKKALSINPLAPSTAFDETLKTKLEGEERRQSQRSQSRSSRTRRSRSRKYGQRNDQATNDEDERNPDEREEEEALGGPQKRDGDDRILERNWRAPPGKKIAIPVRIEPKVYFAAERTFLKWLNNAVVIGTIATTLLNFTSPEDTRGLISAALFTLAALMAIAYSAGIFVYRSYRLRERYAEGLYYDKYGPTILCAVLFLALATNVGLRWSQM</sequence>
<feature type="region of interest" description="Disordered" evidence="15">
    <location>
        <begin position="630"/>
        <end position="783"/>
    </location>
</feature>
<feature type="region of interest" description="Disordered" evidence="15">
    <location>
        <begin position="549"/>
        <end position="597"/>
    </location>
</feature>
<keyword evidence="6 16" id="KW-0812">Transmembrane</keyword>
<keyword evidence="7 16" id="KW-1133">Transmembrane helix</keyword>
<feature type="compositionally biased region" description="Basic and acidic residues" evidence="15">
    <location>
        <begin position="711"/>
        <end position="724"/>
    </location>
</feature>
<evidence type="ECO:0000313" key="18">
    <source>
        <dbReference type="EMBL" id="KJA14373.1"/>
    </source>
</evidence>
<feature type="compositionally biased region" description="Acidic residues" evidence="15">
    <location>
        <begin position="751"/>
        <end position="767"/>
    </location>
</feature>
<feature type="compositionally biased region" description="Basic and acidic residues" evidence="15">
    <location>
        <begin position="646"/>
        <end position="671"/>
    </location>
</feature>
<evidence type="ECO:0000256" key="16">
    <source>
        <dbReference type="SAM" id="Phobius"/>
    </source>
</evidence>
<dbReference type="GO" id="GO:0000329">
    <property type="term" value="C:fungal-type vacuole membrane"/>
    <property type="evidence" value="ECO:0007669"/>
    <property type="project" value="TreeGrafter"/>
</dbReference>
<dbReference type="InterPro" id="IPR004331">
    <property type="entry name" value="SPX_dom"/>
</dbReference>
<dbReference type="PANTHER" id="PTHR46140:SF1">
    <property type="entry name" value="VACUOLAR TRANSPORTER CHAPERONE COMPLEX SUBUNIT 4-RELATED"/>
    <property type="match status" value="1"/>
</dbReference>
<feature type="compositionally biased region" description="Basic and acidic residues" evidence="15">
    <location>
        <begin position="772"/>
        <end position="783"/>
    </location>
</feature>
<dbReference type="GO" id="GO:0033254">
    <property type="term" value="C:vacuolar transporter chaperone complex"/>
    <property type="evidence" value="ECO:0007669"/>
    <property type="project" value="TreeGrafter"/>
</dbReference>
<feature type="transmembrane region" description="Helical" evidence="16">
    <location>
        <begin position="881"/>
        <end position="900"/>
    </location>
</feature>
<protein>
    <recommendedName>
        <fullName evidence="11">Vacuolar transporter chaperone complex subunit 4</fullName>
        <ecNumber evidence="3">2.7.4.1</ecNumber>
    </recommendedName>
    <alternativeName>
        <fullName evidence="13">Polyphosphate kinase</fullName>
    </alternativeName>
    <alternativeName>
        <fullName evidence="12">SPX-dependent polyphosphate polymerase VTC subunit 4</fullName>
    </alternativeName>
    <alternativeName>
        <fullName evidence="14">Vacuolar membrane polyphosphate polymerase catalytic subunit</fullName>
    </alternativeName>
</protein>
<evidence type="ECO:0000256" key="5">
    <source>
        <dbReference type="ARBA" id="ARBA00022679"/>
    </source>
</evidence>
<dbReference type="InterPro" id="IPR018966">
    <property type="entry name" value="VTC_domain"/>
</dbReference>
<feature type="transmembrane region" description="Helical" evidence="16">
    <location>
        <begin position="814"/>
        <end position="832"/>
    </location>
</feature>
<evidence type="ECO:0000256" key="10">
    <source>
        <dbReference type="ARBA" id="ARBA00061390"/>
    </source>
</evidence>
<evidence type="ECO:0000256" key="3">
    <source>
        <dbReference type="ARBA" id="ARBA00012960"/>
    </source>
</evidence>
<evidence type="ECO:0000313" key="19">
    <source>
        <dbReference type="Proteomes" id="UP000054270"/>
    </source>
</evidence>
<evidence type="ECO:0000256" key="12">
    <source>
        <dbReference type="ARBA" id="ARBA00075894"/>
    </source>
</evidence>
<feature type="region of interest" description="Disordered" evidence="15">
    <location>
        <begin position="85"/>
        <end position="139"/>
    </location>
</feature>
<feature type="compositionally biased region" description="Acidic residues" evidence="15">
    <location>
        <begin position="122"/>
        <end position="136"/>
    </location>
</feature>
<evidence type="ECO:0000256" key="8">
    <source>
        <dbReference type="ARBA" id="ARBA00023136"/>
    </source>
</evidence>
<dbReference type="STRING" id="945553.A0A0D2LU19"/>
<dbReference type="InterPro" id="IPR003807">
    <property type="entry name" value="DUF202"/>
</dbReference>
<keyword evidence="19" id="KW-1185">Reference proteome</keyword>
<dbReference type="OMA" id="WRLEYIA"/>
<accession>A0A0D2LU19</accession>
<evidence type="ECO:0000256" key="2">
    <source>
        <dbReference type="ARBA" id="ARBA00004128"/>
    </source>
</evidence>
<dbReference type="CDD" id="cd14480">
    <property type="entry name" value="SPX_VTC2_like"/>
    <property type="match status" value="1"/>
</dbReference>
<dbReference type="OrthoDB" id="6493944at2759"/>
<proteinExistence type="inferred from homology"/>